<dbReference type="AlphaFoldDB" id="A0A8J5KT84"/>
<evidence type="ECO:0000256" key="1">
    <source>
        <dbReference type="SAM" id="MobiDB-lite"/>
    </source>
</evidence>
<reference evidence="3 4" key="1">
    <citation type="submission" date="2020-08" db="EMBL/GenBank/DDBJ databases">
        <title>Plant Genome Project.</title>
        <authorList>
            <person name="Zhang R.-G."/>
        </authorList>
    </citation>
    <scope>NUCLEOTIDE SEQUENCE [LARGE SCALE GENOMIC DNA]</scope>
    <source>
        <tissue evidence="3">Rhizome</tissue>
    </source>
</reference>
<evidence type="ECO:0000259" key="2">
    <source>
        <dbReference type="PROSITE" id="PS50811"/>
    </source>
</evidence>
<feature type="compositionally biased region" description="Basic and acidic residues" evidence="1">
    <location>
        <begin position="74"/>
        <end position="87"/>
    </location>
</feature>
<dbReference type="InterPro" id="IPR003657">
    <property type="entry name" value="WRKY_dom"/>
</dbReference>
<feature type="domain" description="WRKY" evidence="2">
    <location>
        <begin position="125"/>
        <end position="170"/>
    </location>
</feature>
<gene>
    <name evidence="3" type="ORF">ZIOFF_046778</name>
</gene>
<name>A0A8J5KT84_ZINOF</name>
<organism evidence="3 4">
    <name type="scientific">Zingiber officinale</name>
    <name type="common">Ginger</name>
    <name type="synonym">Amomum zingiber</name>
    <dbReference type="NCBI Taxonomy" id="94328"/>
    <lineage>
        <taxon>Eukaryota</taxon>
        <taxon>Viridiplantae</taxon>
        <taxon>Streptophyta</taxon>
        <taxon>Embryophyta</taxon>
        <taxon>Tracheophyta</taxon>
        <taxon>Spermatophyta</taxon>
        <taxon>Magnoliopsida</taxon>
        <taxon>Liliopsida</taxon>
        <taxon>Zingiberales</taxon>
        <taxon>Zingiberaceae</taxon>
        <taxon>Zingiber</taxon>
    </lineage>
</organism>
<evidence type="ECO:0000313" key="3">
    <source>
        <dbReference type="EMBL" id="KAG6491840.1"/>
    </source>
</evidence>
<dbReference type="PROSITE" id="PS50811">
    <property type="entry name" value="WRKY"/>
    <property type="match status" value="1"/>
</dbReference>
<accession>A0A8J5KT84</accession>
<dbReference type="Proteomes" id="UP000734854">
    <property type="component" value="Unassembled WGS sequence"/>
</dbReference>
<dbReference type="OrthoDB" id="2021064at2759"/>
<proteinExistence type="predicted"/>
<dbReference type="PANTHER" id="PTHR31282">
    <property type="entry name" value="WRKY TRANSCRIPTION FACTOR 21-RELATED"/>
    <property type="match status" value="1"/>
</dbReference>
<protein>
    <recommendedName>
        <fullName evidence="2">WRKY domain-containing protein</fullName>
    </recommendedName>
</protein>
<dbReference type="InterPro" id="IPR044810">
    <property type="entry name" value="WRKY_plant"/>
</dbReference>
<sequence>MGSGDEHWTVIQDISRAQELTGQLQAVLLPLLPDAGGWSELARDHMSEMIRCYASALDRLRTCGSPESQFDIDAYKNDRSRSSDEKSRKKQLKLEGGYKSWTPKDTKRRFKQDDSYSIVTSIPYEDGHQWRKYGQKPIQGSKHQRSYFRCTYSKEQGCRARKTVQQEDTNVYPPKYRVVYAMSHTCSCSSTSVISLPIFVLDSVLPNNNSLPLLDTSPDINNIVQHQQHAGDLCVPPKSELVGGIMHPSTSEVITYDETNADADGMVLKLLISPELDAFYEAVMDNIHASGG</sequence>
<dbReference type="SMART" id="SM00774">
    <property type="entry name" value="WRKY"/>
    <property type="match status" value="1"/>
</dbReference>
<feature type="region of interest" description="Disordered" evidence="1">
    <location>
        <begin position="74"/>
        <end position="98"/>
    </location>
</feature>
<dbReference type="GO" id="GO:0043565">
    <property type="term" value="F:sequence-specific DNA binding"/>
    <property type="evidence" value="ECO:0007669"/>
    <property type="project" value="InterPro"/>
</dbReference>
<dbReference type="Pfam" id="PF03106">
    <property type="entry name" value="WRKY"/>
    <property type="match status" value="1"/>
</dbReference>
<evidence type="ECO:0000313" key="4">
    <source>
        <dbReference type="Proteomes" id="UP000734854"/>
    </source>
</evidence>
<keyword evidence="4" id="KW-1185">Reference proteome</keyword>
<dbReference type="GO" id="GO:0003700">
    <property type="term" value="F:DNA-binding transcription factor activity"/>
    <property type="evidence" value="ECO:0007669"/>
    <property type="project" value="InterPro"/>
</dbReference>
<dbReference type="EMBL" id="JACMSC010000013">
    <property type="protein sequence ID" value="KAG6491840.1"/>
    <property type="molecule type" value="Genomic_DNA"/>
</dbReference>
<comment type="caution">
    <text evidence="3">The sequence shown here is derived from an EMBL/GenBank/DDBJ whole genome shotgun (WGS) entry which is preliminary data.</text>
</comment>